<comment type="caution">
    <text evidence="1">The sequence shown here is derived from an EMBL/GenBank/DDBJ whole genome shotgun (WGS) entry which is preliminary data.</text>
</comment>
<dbReference type="Proteomes" id="UP000179243">
    <property type="component" value="Unassembled WGS sequence"/>
</dbReference>
<dbReference type="Gene3D" id="1.25.40.10">
    <property type="entry name" value="Tetratricopeptide repeat domain"/>
    <property type="match status" value="1"/>
</dbReference>
<evidence type="ECO:0000313" key="2">
    <source>
        <dbReference type="Proteomes" id="UP000179243"/>
    </source>
</evidence>
<reference evidence="1 2" key="1">
    <citation type="journal article" date="2016" name="Nat. Commun.">
        <title>Thousands of microbial genomes shed light on interconnected biogeochemical processes in an aquifer system.</title>
        <authorList>
            <person name="Anantharaman K."/>
            <person name="Brown C.T."/>
            <person name="Hug L.A."/>
            <person name="Sharon I."/>
            <person name="Castelle C.J."/>
            <person name="Probst A.J."/>
            <person name="Thomas B.C."/>
            <person name="Singh A."/>
            <person name="Wilkins M.J."/>
            <person name="Karaoz U."/>
            <person name="Brodie E.L."/>
            <person name="Williams K.H."/>
            <person name="Hubbard S.S."/>
            <person name="Banfield J.F."/>
        </authorList>
    </citation>
    <scope>NUCLEOTIDE SEQUENCE [LARGE SCALE GENOMIC DNA]</scope>
</reference>
<protein>
    <submittedName>
        <fullName evidence="1">Uncharacterized protein</fullName>
    </submittedName>
</protein>
<organism evidence="1 2">
    <name type="scientific">Candidatus Raymondbacteria bacterium RIFOXYD12_FULL_49_13</name>
    <dbReference type="NCBI Taxonomy" id="1817890"/>
    <lineage>
        <taxon>Bacteria</taxon>
        <taxon>Raymondiibacteriota</taxon>
    </lineage>
</organism>
<sequence>MKKYLILAISLSLVCTACTKSQRGKWAFKRGNYQRAIELFEQVIATDLSNPTAQTYLPLAKSGMLTDEAARAINAGRMEEAVRLLDEAQALDPKNTDAKTLMQKAIESLALSIVNTLMPAKKWEEVVPVADIIIKHQPGRNALYGVKAEALFHAAKETYTSRNILAIQKAAGLLPGDAFLQARMQEISTRSPAFKNAFFAYLKALDSKNIGAWKGLLHPQYLTDVNADIKRFVQNEDPEIKDIGSFFKELCIDHEKNCGGEAVKIVCIEPLSGEHAFVHFMYKNTPKVMKIEMIKTGGSLKLYREEDSELRLDEVE</sequence>
<dbReference type="SUPFAM" id="SSF48452">
    <property type="entry name" value="TPR-like"/>
    <property type="match status" value="1"/>
</dbReference>
<dbReference type="EMBL" id="MFYX01000155">
    <property type="protein sequence ID" value="OGK00072.1"/>
    <property type="molecule type" value="Genomic_DNA"/>
</dbReference>
<dbReference type="AlphaFoldDB" id="A0A1F7F0D8"/>
<dbReference type="InterPro" id="IPR011990">
    <property type="entry name" value="TPR-like_helical_dom_sf"/>
</dbReference>
<name>A0A1F7F0D8_UNCRA</name>
<gene>
    <name evidence="1" type="ORF">A2519_22355</name>
</gene>
<dbReference type="Pfam" id="PF14559">
    <property type="entry name" value="TPR_19"/>
    <property type="match status" value="1"/>
</dbReference>
<accession>A0A1F7F0D8</accession>
<proteinExistence type="predicted"/>
<evidence type="ECO:0000313" key="1">
    <source>
        <dbReference type="EMBL" id="OGK00072.1"/>
    </source>
</evidence>